<dbReference type="PANTHER" id="PTHR42850:SF4">
    <property type="entry name" value="ZINC-DEPENDENT ENDOPOLYPHOSPHATASE"/>
    <property type="match status" value="1"/>
</dbReference>
<evidence type="ECO:0000313" key="3">
    <source>
        <dbReference type="Proteomes" id="UP000469325"/>
    </source>
</evidence>
<dbReference type="EMBL" id="VUNC01000006">
    <property type="protein sequence ID" value="MST73052.1"/>
    <property type="molecule type" value="Genomic_DNA"/>
</dbReference>
<dbReference type="Pfam" id="PF00149">
    <property type="entry name" value="Metallophos"/>
    <property type="match status" value="1"/>
</dbReference>
<name>A0A6N7XBT3_9ACTN</name>
<protein>
    <submittedName>
        <fullName evidence="2">Serine/threonine protein phosphatase</fullName>
    </submittedName>
</protein>
<accession>A0A6N7XBT3</accession>
<proteinExistence type="predicted"/>
<dbReference type="GO" id="GO:0016791">
    <property type="term" value="F:phosphatase activity"/>
    <property type="evidence" value="ECO:0007669"/>
    <property type="project" value="TreeGrafter"/>
</dbReference>
<evidence type="ECO:0000259" key="1">
    <source>
        <dbReference type="Pfam" id="PF00149"/>
    </source>
</evidence>
<dbReference type="RefSeq" id="WP_154435691.1">
    <property type="nucleotide sequence ID" value="NZ_VUNC01000006.1"/>
</dbReference>
<keyword evidence="3" id="KW-1185">Reference proteome</keyword>
<comment type="caution">
    <text evidence="2">The sequence shown here is derived from an EMBL/GenBank/DDBJ whole genome shotgun (WGS) entry which is preliminary data.</text>
</comment>
<gene>
    <name evidence="2" type="ORF">FYJ68_08010</name>
</gene>
<dbReference type="CDD" id="cd00144">
    <property type="entry name" value="MPP_PPP_family"/>
    <property type="match status" value="1"/>
</dbReference>
<dbReference type="Proteomes" id="UP000469325">
    <property type="component" value="Unassembled WGS sequence"/>
</dbReference>
<dbReference type="GO" id="GO:0110154">
    <property type="term" value="P:RNA decapping"/>
    <property type="evidence" value="ECO:0007669"/>
    <property type="project" value="TreeGrafter"/>
</dbReference>
<dbReference type="SUPFAM" id="SSF56300">
    <property type="entry name" value="Metallo-dependent phosphatases"/>
    <property type="match status" value="1"/>
</dbReference>
<dbReference type="InterPro" id="IPR029052">
    <property type="entry name" value="Metallo-depent_PP-like"/>
</dbReference>
<dbReference type="InterPro" id="IPR004843">
    <property type="entry name" value="Calcineurin-like_PHP"/>
</dbReference>
<reference evidence="2 3" key="1">
    <citation type="submission" date="2019-08" db="EMBL/GenBank/DDBJ databases">
        <title>In-depth cultivation of the pig gut microbiome towards novel bacterial diversity and tailored functional studies.</title>
        <authorList>
            <person name="Wylensek D."/>
            <person name="Hitch T.C.A."/>
            <person name="Clavel T."/>
        </authorList>
    </citation>
    <scope>NUCLEOTIDE SEQUENCE [LARGE SCALE GENOMIC DNA]</scope>
    <source>
        <strain evidence="2 3">CA-Schmier-601-WT-1</strain>
    </source>
</reference>
<sequence>MATYAFSDVHGHKAPLDRLLERVSPSDSDSIFMLGDMIDRGPDPVGVMQLCRDLPGATVLMGNHEDLMLDFFRDPRDDMASYNWEINGSQTTVRGLSELGDAGMTDLVEWVAQLPVCAHARVGEHDYVFAHAGIRSSAVEPRDTWDDDSIEKMLGSQLVDDLIWIREEFWGRPTGLVDKDGRGPIVVAGHTPTAYLDEMADRPDRSGVGEDGLCRVVRVGACDQTGGVADRWDIDCGAAGGHGFGQVGMVRLDDGAEFYEPIGEGE</sequence>
<organism evidence="2 3">
    <name type="scientific">Olsenella porci</name>
    <dbReference type="NCBI Taxonomy" id="2652279"/>
    <lineage>
        <taxon>Bacteria</taxon>
        <taxon>Bacillati</taxon>
        <taxon>Actinomycetota</taxon>
        <taxon>Coriobacteriia</taxon>
        <taxon>Coriobacteriales</taxon>
        <taxon>Atopobiaceae</taxon>
        <taxon>Olsenella</taxon>
    </lineage>
</organism>
<dbReference type="PANTHER" id="PTHR42850">
    <property type="entry name" value="METALLOPHOSPHOESTERASE"/>
    <property type="match status" value="1"/>
</dbReference>
<evidence type="ECO:0000313" key="2">
    <source>
        <dbReference type="EMBL" id="MST73052.1"/>
    </source>
</evidence>
<dbReference type="AlphaFoldDB" id="A0A6N7XBT3"/>
<dbReference type="GO" id="GO:0008803">
    <property type="term" value="F:bis(5'-nucleosyl)-tetraphosphatase (symmetrical) activity"/>
    <property type="evidence" value="ECO:0007669"/>
    <property type="project" value="TreeGrafter"/>
</dbReference>
<dbReference type="InterPro" id="IPR050126">
    <property type="entry name" value="Ap4A_hydrolase"/>
</dbReference>
<feature type="domain" description="Calcineurin-like phosphoesterase" evidence="1">
    <location>
        <begin position="4"/>
        <end position="202"/>
    </location>
</feature>
<dbReference type="GO" id="GO:0005737">
    <property type="term" value="C:cytoplasm"/>
    <property type="evidence" value="ECO:0007669"/>
    <property type="project" value="TreeGrafter"/>
</dbReference>
<dbReference type="Gene3D" id="3.60.21.10">
    <property type="match status" value="1"/>
</dbReference>